<dbReference type="InterPro" id="IPR011006">
    <property type="entry name" value="CheY-like_superfamily"/>
</dbReference>
<sequence>MSIQDTSLRVLLVEDDENKKERILSYYDSAFPQDKVFWAPALVPGLRTAREITPDFIILDMTLPNYEQSGSNGYNPMRPFGGREFLRQAARLHLNSKIVVVTQFETFGAAPNLVDLDSLDNQLRKIFPEHYLGAIYYHASMSAWQKKLNDARERC</sequence>
<evidence type="ECO:0000313" key="1">
    <source>
        <dbReference type="EMBL" id="KKO01804.1"/>
    </source>
</evidence>
<dbReference type="SUPFAM" id="SSF52172">
    <property type="entry name" value="CheY-like"/>
    <property type="match status" value="1"/>
</dbReference>
<dbReference type="EMBL" id="LAZR01000033">
    <property type="protein sequence ID" value="KKO01804.1"/>
    <property type="molecule type" value="Genomic_DNA"/>
</dbReference>
<comment type="caution">
    <text evidence="1">The sequence shown here is derived from an EMBL/GenBank/DDBJ whole genome shotgun (WGS) entry which is preliminary data.</text>
</comment>
<organism evidence="1">
    <name type="scientific">marine sediment metagenome</name>
    <dbReference type="NCBI Taxonomy" id="412755"/>
    <lineage>
        <taxon>unclassified sequences</taxon>
        <taxon>metagenomes</taxon>
        <taxon>ecological metagenomes</taxon>
    </lineage>
</organism>
<name>A0A0F9YBA3_9ZZZZ</name>
<dbReference type="Gene3D" id="3.40.50.2300">
    <property type="match status" value="1"/>
</dbReference>
<accession>A0A0F9YBA3</accession>
<proteinExistence type="predicted"/>
<protein>
    <recommendedName>
        <fullName evidence="2">Response regulatory domain-containing protein</fullName>
    </recommendedName>
</protein>
<dbReference type="AlphaFoldDB" id="A0A0F9YBA3"/>
<gene>
    <name evidence="1" type="ORF">LCGC14_0111250</name>
</gene>
<reference evidence="1" key="1">
    <citation type="journal article" date="2015" name="Nature">
        <title>Complex archaea that bridge the gap between prokaryotes and eukaryotes.</title>
        <authorList>
            <person name="Spang A."/>
            <person name="Saw J.H."/>
            <person name="Jorgensen S.L."/>
            <person name="Zaremba-Niedzwiedzka K."/>
            <person name="Martijn J."/>
            <person name="Lind A.E."/>
            <person name="van Eijk R."/>
            <person name="Schleper C."/>
            <person name="Guy L."/>
            <person name="Ettema T.J."/>
        </authorList>
    </citation>
    <scope>NUCLEOTIDE SEQUENCE</scope>
</reference>
<evidence type="ECO:0008006" key="2">
    <source>
        <dbReference type="Google" id="ProtNLM"/>
    </source>
</evidence>